<dbReference type="PANTHER" id="PTHR10859">
    <property type="entry name" value="GLYCOSYL TRANSFERASE"/>
    <property type="match status" value="1"/>
</dbReference>
<evidence type="ECO:0000256" key="2">
    <source>
        <dbReference type="ARBA" id="ARBA00022475"/>
    </source>
</evidence>
<dbReference type="Pfam" id="PF03279">
    <property type="entry name" value="Lip_A_acyltrans"/>
    <property type="match status" value="1"/>
</dbReference>
<evidence type="ECO:0000313" key="9">
    <source>
        <dbReference type="Proteomes" id="UP000245629"/>
    </source>
</evidence>
<dbReference type="InterPro" id="IPR029044">
    <property type="entry name" value="Nucleotide-diphossugar_trans"/>
</dbReference>
<evidence type="ECO:0000259" key="7">
    <source>
        <dbReference type="Pfam" id="PF00535"/>
    </source>
</evidence>
<proteinExistence type="predicted"/>
<feature type="domain" description="Glycosyltransferase 2-like" evidence="7">
    <location>
        <begin position="9"/>
        <end position="124"/>
    </location>
</feature>
<dbReference type="OrthoDB" id="9808633at2"/>
<dbReference type="InterPro" id="IPR001173">
    <property type="entry name" value="Glyco_trans_2-like"/>
</dbReference>
<keyword evidence="5" id="KW-0472">Membrane</keyword>
<dbReference type="RefSeq" id="WP_109326168.1">
    <property type="nucleotide sequence ID" value="NZ_CP029353.1"/>
</dbReference>
<keyword evidence="4 8" id="KW-0808">Transferase</keyword>
<evidence type="ECO:0000256" key="1">
    <source>
        <dbReference type="ARBA" id="ARBA00004533"/>
    </source>
</evidence>
<dbReference type="InterPro" id="IPR004960">
    <property type="entry name" value="LipA_acyltrans"/>
</dbReference>
<dbReference type="Pfam" id="PF00535">
    <property type="entry name" value="Glycos_transf_2"/>
    <property type="match status" value="1"/>
</dbReference>
<organism evidence="8 9">
    <name type="scientific">Azospirillum thermophilum</name>
    <dbReference type="NCBI Taxonomy" id="2202148"/>
    <lineage>
        <taxon>Bacteria</taxon>
        <taxon>Pseudomonadati</taxon>
        <taxon>Pseudomonadota</taxon>
        <taxon>Alphaproteobacteria</taxon>
        <taxon>Rhodospirillales</taxon>
        <taxon>Azospirillaceae</taxon>
        <taxon>Azospirillum</taxon>
    </lineage>
</organism>
<keyword evidence="2" id="KW-1003">Cell membrane</keyword>
<name>A0A2S2CP29_9PROT</name>
<dbReference type="GO" id="GO:0016746">
    <property type="term" value="F:acyltransferase activity"/>
    <property type="evidence" value="ECO:0007669"/>
    <property type="project" value="UniProtKB-KW"/>
</dbReference>
<dbReference type="EMBL" id="CP029353">
    <property type="protein sequence ID" value="AWK86261.1"/>
    <property type="molecule type" value="Genomic_DNA"/>
</dbReference>
<evidence type="ECO:0000256" key="3">
    <source>
        <dbReference type="ARBA" id="ARBA00022519"/>
    </source>
</evidence>
<dbReference type="CDD" id="cd07984">
    <property type="entry name" value="LPLAT_LABLAT-like"/>
    <property type="match status" value="1"/>
</dbReference>
<keyword evidence="6 8" id="KW-0012">Acyltransferase</keyword>
<dbReference type="Proteomes" id="UP000245629">
    <property type="component" value="Chromosome 2"/>
</dbReference>
<evidence type="ECO:0000313" key="8">
    <source>
        <dbReference type="EMBL" id="AWK86261.1"/>
    </source>
</evidence>
<evidence type="ECO:0000256" key="5">
    <source>
        <dbReference type="ARBA" id="ARBA00023136"/>
    </source>
</evidence>
<protein>
    <submittedName>
        <fullName evidence="8">Acyltransferase</fullName>
    </submittedName>
</protein>
<keyword evidence="3" id="KW-0997">Cell inner membrane</keyword>
<reference evidence="9" key="1">
    <citation type="submission" date="2018-05" db="EMBL/GenBank/DDBJ databases">
        <title>Azospirillum thermophila sp. nov., a novel isolated from hot spring.</title>
        <authorList>
            <person name="Zhao Z."/>
        </authorList>
    </citation>
    <scope>NUCLEOTIDE SEQUENCE [LARGE SCALE GENOMIC DNA]</scope>
    <source>
        <strain evidence="9">CFH 70021</strain>
    </source>
</reference>
<dbReference type="CDD" id="cd04179">
    <property type="entry name" value="DPM_DPG-synthase_like"/>
    <property type="match status" value="1"/>
</dbReference>
<gene>
    <name evidence="8" type="ORF">DEW08_08405</name>
</gene>
<accession>A0A2S2CP29</accession>
<sequence>MTAPFRPCAIVPSRNHWRAVGAVVAGLRARGLPVFVIDDGSEEPARSTLAALHDPAGGVTVRRLEVNQGKGGAVLEGFRMALAGGFTHAAQVDADEQHDPEAVPDLLDLARRHPDALVTGVPVYDATIPKGRAIGRWVTHVWVWVETLSLRIRDSMCGFRVYPLAAVERLLASGERLGRRMDFDTEVMVRLFWRGTPVAELPVRVTYPPDNTSNFDLLRDNVRISAMHTRLVCTMLLRLPGILRNRPRRLEGVTHWAGLAERGLYWGLRFCAAAYRLLGRRGCLAVIAPVVLYFYLTGAEQRRASAAFLARAFKAQGERRRPTPLDGFRHFLSFAGRALDTFAGWTGWLGPDAVQPGEVGALREAAAQDRGALFIVAHLGNVDLSRAVLDAATRRRLLVLVHTRHAENYNRILREWNPEAAVNTRQVTEIGPETAIALKERVEQGQWIVIAGDRVPVQSRGRVSLVPFLGEPAPFSQGPYILAALLDCPVYLLFCRREGGRYRLDAEKLAERVVLPRGRRGEALAGYAAAFAGRLEQHALADPYQWFNFFDFWARPKGSTPS</sequence>
<dbReference type="AlphaFoldDB" id="A0A2S2CP29"/>
<comment type="subcellular location">
    <subcellularLocation>
        <location evidence="1">Cell inner membrane</location>
    </subcellularLocation>
</comment>
<evidence type="ECO:0000256" key="4">
    <source>
        <dbReference type="ARBA" id="ARBA00022679"/>
    </source>
</evidence>
<dbReference type="PANTHER" id="PTHR10859:SF91">
    <property type="entry name" value="DOLICHYL-PHOSPHATE BETA-GLUCOSYLTRANSFERASE"/>
    <property type="match status" value="1"/>
</dbReference>
<dbReference type="SUPFAM" id="SSF53448">
    <property type="entry name" value="Nucleotide-diphospho-sugar transferases"/>
    <property type="match status" value="1"/>
</dbReference>
<dbReference type="Gene3D" id="3.90.550.10">
    <property type="entry name" value="Spore Coat Polysaccharide Biosynthesis Protein SpsA, Chain A"/>
    <property type="match status" value="1"/>
</dbReference>
<dbReference type="GO" id="GO:0009247">
    <property type="term" value="P:glycolipid biosynthetic process"/>
    <property type="evidence" value="ECO:0007669"/>
    <property type="project" value="UniProtKB-ARBA"/>
</dbReference>
<dbReference type="GO" id="GO:0005886">
    <property type="term" value="C:plasma membrane"/>
    <property type="evidence" value="ECO:0007669"/>
    <property type="project" value="UniProtKB-SubCell"/>
</dbReference>
<dbReference type="GO" id="GO:0006487">
    <property type="term" value="P:protein N-linked glycosylation"/>
    <property type="evidence" value="ECO:0007669"/>
    <property type="project" value="TreeGrafter"/>
</dbReference>
<evidence type="ECO:0000256" key="6">
    <source>
        <dbReference type="ARBA" id="ARBA00023315"/>
    </source>
</evidence>
<dbReference type="KEGG" id="azz:DEW08_08405"/>
<keyword evidence="9" id="KW-1185">Reference proteome</keyword>